<sequence length="100" mass="10681">MALLWVGATKLSAAATQPLLDSLQAGGLAWRESCRNGVCGVCACQLIRGQIDYRGRQPHALDAKERKQGKILPCIAYPASEQLEISSPAHPLNSLPLSSL</sequence>
<dbReference type="SUPFAM" id="SSF54292">
    <property type="entry name" value="2Fe-2S ferredoxin-like"/>
    <property type="match status" value="1"/>
</dbReference>
<dbReference type="InterPro" id="IPR006058">
    <property type="entry name" value="2Fe2S_fd_BS"/>
</dbReference>
<accession>A0A1I1J9N9</accession>
<gene>
    <name evidence="2" type="ORF">SAMN05660443_2614</name>
</gene>
<name>A0A1I1J9N9_9GAMM</name>
<evidence type="ECO:0000313" key="2">
    <source>
        <dbReference type="EMBL" id="SFC42150.1"/>
    </source>
</evidence>
<dbReference type="PROSITE" id="PS00197">
    <property type="entry name" value="2FE2S_FER_1"/>
    <property type="match status" value="1"/>
</dbReference>
<evidence type="ECO:0000259" key="1">
    <source>
        <dbReference type="PROSITE" id="PS51085"/>
    </source>
</evidence>
<dbReference type="PROSITE" id="PS51085">
    <property type="entry name" value="2FE2S_FER_2"/>
    <property type="match status" value="1"/>
</dbReference>
<dbReference type="STRING" id="1122252.SAMN05660443_2614"/>
<dbReference type="OrthoDB" id="9806195at2"/>
<keyword evidence="3" id="KW-1185">Reference proteome</keyword>
<dbReference type="CDD" id="cd00207">
    <property type="entry name" value="fer2"/>
    <property type="match status" value="1"/>
</dbReference>
<organism evidence="2 3">
    <name type="scientific">Marinospirillum celere</name>
    <dbReference type="NCBI Taxonomy" id="1122252"/>
    <lineage>
        <taxon>Bacteria</taxon>
        <taxon>Pseudomonadati</taxon>
        <taxon>Pseudomonadota</taxon>
        <taxon>Gammaproteobacteria</taxon>
        <taxon>Oceanospirillales</taxon>
        <taxon>Oceanospirillaceae</taxon>
        <taxon>Marinospirillum</taxon>
    </lineage>
</organism>
<protein>
    <submittedName>
        <fullName evidence="2">Ferredoxin</fullName>
    </submittedName>
</protein>
<dbReference type="GO" id="GO:0051537">
    <property type="term" value="F:2 iron, 2 sulfur cluster binding"/>
    <property type="evidence" value="ECO:0007669"/>
    <property type="project" value="InterPro"/>
</dbReference>
<dbReference type="EMBL" id="FOLH01000005">
    <property type="protein sequence ID" value="SFC42150.1"/>
    <property type="molecule type" value="Genomic_DNA"/>
</dbReference>
<dbReference type="Proteomes" id="UP000199058">
    <property type="component" value="Unassembled WGS sequence"/>
</dbReference>
<evidence type="ECO:0000313" key="3">
    <source>
        <dbReference type="Proteomes" id="UP000199058"/>
    </source>
</evidence>
<dbReference type="Pfam" id="PF00111">
    <property type="entry name" value="Fer2"/>
    <property type="match status" value="1"/>
</dbReference>
<reference evidence="2 3" key="1">
    <citation type="submission" date="2016-10" db="EMBL/GenBank/DDBJ databases">
        <authorList>
            <person name="de Groot N.N."/>
        </authorList>
    </citation>
    <scope>NUCLEOTIDE SEQUENCE [LARGE SCALE GENOMIC DNA]</scope>
    <source>
        <strain evidence="2 3">DSM 18438</strain>
    </source>
</reference>
<dbReference type="InterPro" id="IPR036010">
    <property type="entry name" value="2Fe-2S_ferredoxin-like_sf"/>
</dbReference>
<dbReference type="AlphaFoldDB" id="A0A1I1J9N9"/>
<dbReference type="InterPro" id="IPR012675">
    <property type="entry name" value="Beta-grasp_dom_sf"/>
</dbReference>
<proteinExistence type="predicted"/>
<dbReference type="RefSeq" id="WP_091964539.1">
    <property type="nucleotide sequence ID" value="NZ_FOLH01000005.1"/>
</dbReference>
<dbReference type="InterPro" id="IPR001041">
    <property type="entry name" value="2Fe-2S_ferredoxin-type"/>
</dbReference>
<dbReference type="Gene3D" id="3.10.20.30">
    <property type="match status" value="1"/>
</dbReference>
<feature type="domain" description="2Fe-2S ferredoxin-type" evidence="1">
    <location>
        <begin position="1"/>
        <end position="91"/>
    </location>
</feature>